<proteinExistence type="predicted"/>
<gene>
    <name evidence="2" type="ORF">FDV58_34380</name>
</gene>
<reference evidence="2 3" key="1">
    <citation type="submission" date="2019-05" db="EMBL/GenBank/DDBJ databases">
        <title>Draft Genome of Bradyrhizobium elkanii strain SEMIA 938, Used in Commercial Inoculants for Lupinus spp. in Brazil.</title>
        <authorList>
            <person name="Hungria M."/>
            <person name="Delamuta J.R.M."/>
            <person name="Ribeiro R.A."/>
            <person name="Nogueira M.A."/>
        </authorList>
    </citation>
    <scope>NUCLEOTIDE SEQUENCE [LARGE SCALE GENOMIC DNA]</scope>
    <source>
        <strain evidence="2 3">Semia 938</strain>
    </source>
</reference>
<comment type="caution">
    <text evidence="2">The sequence shown here is derived from an EMBL/GenBank/DDBJ whole genome shotgun (WGS) entry which is preliminary data.</text>
</comment>
<organism evidence="2 3">
    <name type="scientific">Bradyrhizobium elkanii</name>
    <dbReference type="NCBI Taxonomy" id="29448"/>
    <lineage>
        <taxon>Bacteria</taxon>
        <taxon>Pseudomonadati</taxon>
        <taxon>Pseudomonadota</taxon>
        <taxon>Alphaproteobacteria</taxon>
        <taxon>Hyphomicrobiales</taxon>
        <taxon>Nitrobacteraceae</taxon>
        <taxon>Bradyrhizobium</taxon>
    </lineage>
</organism>
<sequence>MSEVSRLCSIAIHWSEGDKLFGPDARHPPLDHRARAGIDTPDFGRQAVGRPQVVQQEQYKPPGDCLVPDPAAAPQ</sequence>
<dbReference type="Proteomes" id="UP000305095">
    <property type="component" value="Unassembled WGS sequence"/>
</dbReference>
<evidence type="ECO:0000313" key="3">
    <source>
        <dbReference type="Proteomes" id="UP000305095"/>
    </source>
</evidence>
<evidence type="ECO:0000256" key="1">
    <source>
        <dbReference type="SAM" id="MobiDB-lite"/>
    </source>
</evidence>
<feature type="region of interest" description="Disordered" evidence="1">
    <location>
        <begin position="53"/>
        <end position="75"/>
    </location>
</feature>
<name>A0A4U6RJS5_BRAEL</name>
<evidence type="ECO:0000313" key="2">
    <source>
        <dbReference type="EMBL" id="TKV74078.1"/>
    </source>
</evidence>
<protein>
    <submittedName>
        <fullName evidence="2">Uncharacterized protein</fullName>
    </submittedName>
</protein>
<dbReference type="EMBL" id="SZZP01000028">
    <property type="protein sequence ID" value="TKV74078.1"/>
    <property type="molecule type" value="Genomic_DNA"/>
</dbReference>
<accession>A0A4U6RJS5</accession>
<dbReference type="AlphaFoldDB" id="A0A4U6RJS5"/>